<reference evidence="1" key="1">
    <citation type="submission" date="2021-12" db="EMBL/GenBank/DDBJ databases">
        <authorList>
            <person name="King R."/>
        </authorList>
    </citation>
    <scope>NUCLEOTIDE SEQUENCE</scope>
</reference>
<evidence type="ECO:0000313" key="1">
    <source>
        <dbReference type="EMBL" id="CAH0403379.1"/>
    </source>
</evidence>
<organism evidence="1 2">
    <name type="scientific">Chilo suppressalis</name>
    <name type="common">Asiatic rice borer moth</name>
    <dbReference type="NCBI Taxonomy" id="168631"/>
    <lineage>
        <taxon>Eukaryota</taxon>
        <taxon>Metazoa</taxon>
        <taxon>Ecdysozoa</taxon>
        <taxon>Arthropoda</taxon>
        <taxon>Hexapoda</taxon>
        <taxon>Insecta</taxon>
        <taxon>Pterygota</taxon>
        <taxon>Neoptera</taxon>
        <taxon>Endopterygota</taxon>
        <taxon>Lepidoptera</taxon>
        <taxon>Glossata</taxon>
        <taxon>Ditrysia</taxon>
        <taxon>Pyraloidea</taxon>
        <taxon>Crambidae</taxon>
        <taxon>Crambinae</taxon>
        <taxon>Chilo</taxon>
    </lineage>
</organism>
<dbReference type="EMBL" id="OU963916">
    <property type="protein sequence ID" value="CAH0403379.1"/>
    <property type="molecule type" value="Genomic_DNA"/>
</dbReference>
<name>A0ABN8B2U7_CHISP</name>
<protein>
    <recommendedName>
        <fullName evidence="3">Gloverin</fullName>
    </recommendedName>
</protein>
<dbReference type="Pfam" id="PF10793">
    <property type="entry name" value="Gloverin"/>
    <property type="match status" value="1"/>
</dbReference>
<evidence type="ECO:0008006" key="3">
    <source>
        <dbReference type="Google" id="ProtNLM"/>
    </source>
</evidence>
<gene>
    <name evidence="1" type="ORF">CHILSU_LOCUS6651</name>
</gene>
<dbReference type="InterPro" id="IPR019729">
    <property type="entry name" value="Gloverin-like_protein"/>
</dbReference>
<proteinExistence type="predicted"/>
<keyword evidence="2" id="KW-1185">Reference proteome</keyword>
<accession>A0ABN8B2U7</accession>
<sequence>MQNYINSIREHSLIQFWTISRGALKENQANMQFKVVIAFAVFACAYAQVSMPPDYAERYPEYYKIARQASRHQRDITWDKQVGNGKVFGTLGNDDSGVFGKGGYKQEIFNDDRGKLQGQAYGSRVIGPNGDTSSFGGRLDFSDKNSQAALDVNKPIGGRTSVTATGSGVWNFDKNTKLSAGGMVSQELGRGKPDIGVLLTLYFKVVNVPRVAFTLGVDDPLHGDEKYFIKNENGNG</sequence>
<evidence type="ECO:0000313" key="2">
    <source>
        <dbReference type="Proteomes" id="UP001153292"/>
    </source>
</evidence>
<dbReference type="Proteomes" id="UP001153292">
    <property type="component" value="Chromosome 23"/>
</dbReference>